<comment type="similarity">
    <text evidence="1">Belongs to the short-chain dehydrogenases/reductases (SDR) family.</text>
</comment>
<keyword evidence="2" id="KW-0560">Oxidoreductase</keyword>
<reference evidence="3" key="1">
    <citation type="submission" date="2018-05" db="EMBL/GenBank/DDBJ databases">
        <authorList>
            <person name="Lanie J.A."/>
            <person name="Ng W.-L."/>
            <person name="Kazmierczak K.M."/>
            <person name="Andrzejewski T.M."/>
            <person name="Davidsen T.M."/>
            <person name="Wayne K.J."/>
            <person name="Tettelin H."/>
            <person name="Glass J.I."/>
            <person name="Rusch D."/>
            <person name="Podicherti R."/>
            <person name="Tsui H.-C.T."/>
            <person name="Winkler M.E."/>
        </authorList>
    </citation>
    <scope>NUCLEOTIDE SEQUENCE</scope>
</reference>
<dbReference type="FunFam" id="3.40.50.720:FF:000084">
    <property type="entry name" value="Short-chain dehydrogenase reductase"/>
    <property type="match status" value="1"/>
</dbReference>
<dbReference type="EMBL" id="UINC01163642">
    <property type="protein sequence ID" value="SVD64060.1"/>
    <property type="molecule type" value="Genomic_DNA"/>
</dbReference>
<dbReference type="PRINTS" id="PR00081">
    <property type="entry name" value="GDHRDH"/>
</dbReference>
<dbReference type="GO" id="GO:0016491">
    <property type="term" value="F:oxidoreductase activity"/>
    <property type="evidence" value="ECO:0007669"/>
    <property type="project" value="UniProtKB-KW"/>
</dbReference>
<sequence>MEILQNKVAVVTGAGSGIGKAIANAFADAGASLGIGDVNEETLSVTEELINKTNNNIIKIKTDVSKEKDVKNLIDQTVKSFGKLDIIVNNVSVAIGGYPITDMSNDEWQKIIGINFSSVFYGCKHSIPYLKKNKGGSIINIASVQAHTPLPGWAAYAGIKGGVISMTKNIASEFGPHNIRANTISPGTIATEMVNQVIEEDGTGNLMEDFILLHPLGRIGKPEEIGATAVFLASDGGAFINGADYRV</sequence>
<dbReference type="NCBIfam" id="NF005559">
    <property type="entry name" value="PRK07231.1"/>
    <property type="match status" value="1"/>
</dbReference>
<feature type="non-terminal residue" evidence="3">
    <location>
        <position position="247"/>
    </location>
</feature>
<dbReference type="InterPro" id="IPR002347">
    <property type="entry name" value="SDR_fam"/>
</dbReference>
<proteinExistence type="inferred from homology"/>
<dbReference type="PANTHER" id="PTHR24321:SF8">
    <property type="entry name" value="ESTRADIOL 17-BETA-DEHYDROGENASE 8-RELATED"/>
    <property type="match status" value="1"/>
</dbReference>
<dbReference type="PANTHER" id="PTHR24321">
    <property type="entry name" value="DEHYDROGENASES, SHORT CHAIN"/>
    <property type="match status" value="1"/>
</dbReference>
<evidence type="ECO:0000256" key="2">
    <source>
        <dbReference type="ARBA" id="ARBA00023002"/>
    </source>
</evidence>
<dbReference type="Gene3D" id="3.40.50.720">
    <property type="entry name" value="NAD(P)-binding Rossmann-like Domain"/>
    <property type="match status" value="1"/>
</dbReference>
<evidence type="ECO:0000256" key="1">
    <source>
        <dbReference type="ARBA" id="ARBA00006484"/>
    </source>
</evidence>
<protein>
    <recommendedName>
        <fullName evidence="4">SDR family oxidoreductase</fullName>
    </recommendedName>
</protein>
<dbReference type="AlphaFoldDB" id="A0A382WZP7"/>
<dbReference type="PRINTS" id="PR00080">
    <property type="entry name" value="SDRFAMILY"/>
</dbReference>
<organism evidence="3">
    <name type="scientific">marine metagenome</name>
    <dbReference type="NCBI Taxonomy" id="408172"/>
    <lineage>
        <taxon>unclassified sequences</taxon>
        <taxon>metagenomes</taxon>
        <taxon>ecological metagenomes</taxon>
    </lineage>
</organism>
<evidence type="ECO:0008006" key="4">
    <source>
        <dbReference type="Google" id="ProtNLM"/>
    </source>
</evidence>
<accession>A0A382WZP7</accession>
<name>A0A382WZP7_9ZZZZ</name>
<dbReference type="CDD" id="cd05233">
    <property type="entry name" value="SDR_c"/>
    <property type="match status" value="1"/>
</dbReference>
<dbReference type="InterPro" id="IPR036291">
    <property type="entry name" value="NAD(P)-bd_dom_sf"/>
</dbReference>
<dbReference type="SUPFAM" id="SSF51735">
    <property type="entry name" value="NAD(P)-binding Rossmann-fold domains"/>
    <property type="match status" value="1"/>
</dbReference>
<dbReference type="Pfam" id="PF13561">
    <property type="entry name" value="adh_short_C2"/>
    <property type="match status" value="1"/>
</dbReference>
<gene>
    <name evidence="3" type="ORF">METZ01_LOCUS416914</name>
</gene>
<evidence type="ECO:0000313" key="3">
    <source>
        <dbReference type="EMBL" id="SVD64060.1"/>
    </source>
</evidence>